<dbReference type="GO" id="GO:0003995">
    <property type="term" value="F:acyl-CoA dehydrogenase activity"/>
    <property type="evidence" value="ECO:0007669"/>
    <property type="project" value="TreeGrafter"/>
</dbReference>
<keyword evidence="1" id="KW-0285">Flavoprotein</keyword>
<dbReference type="AlphaFoldDB" id="A0A9X7VX52"/>
<dbReference type="EMBL" id="CP071182">
    <property type="protein sequence ID" value="QSO46644.1"/>
    <property type="molecule type" value="Genomic_DNA"/>
</dbReference>
<protein>
    <recommendedName>
        <fullName evidence="2">Acyl-CoA dehydrogenase/oxidase C-terminal domain-containing protein</fullName>
    </recommendedName>
</protein>
<gene>
    <name evidence="3" type="ORF">JZ786_19670</name>
</gene>
<dbReference type="Pfam" id="PF00441">
    <property type="entry name" value="Acyl-CoA_dh_1"/>
    <property type="match status" value="1"/>
</dbReference>
<dbReference type="Gene3D" id="2.40.110.10">
    <property type="entry name" value="Butyryl-CoA Dehydrogenase, subunit A, domain 2"/>
    <property type="match status" value="1"/>
</dbReference>
<dbReference type="GO" id="GO:0046359">
    <property type="term" value="P:butyrate catabolic process"/>
    <property type="evidence" value="ECO:0007669"/>
    <property type="project" value="TreeGrafter"/>
</dbReference>
<dbReference type="PANTHER" id="PTHR43884">
    <property type="entry name" value="ACYL-COA DEHYDROGENASE"/>
    <property type="match status" value="1"/>
</dbReference>
<evidence type="ECO:0000313" key="3">
    <source>
        <dbReference type="EMBL" id="QSO46644.1"/>
    </source>
</evidence>
<accession>A0A9X7VX52</accession>
<dbReference type="Proteomes" id="UP000663505">
    <property type="component" value="Chromosome"/>
</dbReference>
<proteinExistence type="predicted"/>
<evidence type="ECO:0000256" key="1">
    <source>
        <dbReference type="ARBA" id="ARBA00022630"/>
    </source>
</evidence>
<dbReference type="PANTHER" id="PTHR43884:SF12">
    <property type="entry name" value="ISOVALERYL-COA DEHYDROGENASE, MITOCHONDRIAL-RELATED"/>
    <property type="match status" value="1"/>
</dbReference>
<evidence type="ECO:0000259" key="2">
    <source>
        <dbReference type="Pfam" id="PF00441"/>
    </source>
</evidence>
<dbReference type="InterPro" id="IPR036250">
    <property type="entry name" value="AcylCo_DH-like_C"/>
</dbReference>
<organism evidence="3 4">
    <name type="scientific">Alicyclobacillus mengziensis</name>
    <dbReference type="NCBI Taxonomy" id="2931921"/>
    <lineage>
        <taxon>Bacteria</taxon>
        <taxon>Bacillati</taxon>
        <taxon>Bacillota</taxon>
        <taxon>Bacilli</taxon>
        <taxon>Bacillales</taxon>
        <taxon>Alicyclobacillaceae</taxon>
        <taxon>Alicyclobacillus</taxon>
    </lineage>
</organism>
<sequence>MPELIFDQCKIPRHNLLGEEGQGFAIAKRALQSDRFGMSAQALGIAEAAYDLAGNYVQTRVKFGHALSSHESIQIKPAEMPVKLETSRFLVC</sequence>
<dbReference type="Gene3D" id="1.20.140.10">
    <property type="entry name" value="Butyryl-CoA Dehydrogenase, subunit A, domain 3"/>
    <property type="match status" value="1"/>
</dbReference>
<dbReference type="KEGG" id="afx:JZ786_19670"/>
<keyword evidence="4" id="KW-1185">Reference proteome</keyword>
<feature type="domain" description="Acyl-CoA dehydrogenase/oxidase C-terminal" evidence="2">
    <location>
        <begin position="21"/>
        <end position="91"/>
    </location>
</feature>
<reference evidence="3 4" key="1">
    <citation type="submission" date="2021-02" db="EMBL/GenBank/DDBJ databases">
        <title>Alicyclobacillus curvatus sp. nov. and Alicyclobacillus mengziensis sp. nov., two acidophilic bacteria isolated from acid mine drainage.</title>
        <authorList>
            <person name="Huang Y."/>
        </authorList>
    </citation>
    <scope>NUCLEOTIDE SEQUENCE [LARGE SCALE GENOMIC DNA]</scope>
    <source>
        <strain evidence="3 4">S30H14</strain>
    </source>
</reference>
<name>A0A9X7VX52_9BACL</name>
<dbReference type="InterPro" id="IPR046373">
    <property type="entry name" value="Acyl-CoA_Oxase/DH_mid-dom_sf"/>
</dbReference>
<dbReference type="SUPFAM" id="SSF47203">
    <property type="entry name" value="Acyl-CoA dehydrogenase C-terminal domain-like"/>
    <property type="match status" value="1"/>
</dbReference>
<evidence type="ECO:0000313" key="4">
    <source>
        <dbReference type="Proteomes" id="UP000663505"/>
    </source>
</evidence>
<dbReference type="InterPro" id="IPR009075">
    <property type="entry name" value="AcylCo_DH/oxidase_C"/>
</dbReference>
<dbReference type="GO" id="GO:0033539">
    <property type="term" value="P:fatty acid beta-oxidation using acyl-CoA dehydrogenase"/>
    <property type="evidence" value="ECO:0007669"/>
    <property type="project" value="TreeGrafter"/>
</dbReference>